<feature type="region of interest" description="Disordered" evidence="1">
    <location>
        <begin position="243"/>
        <end position="289"/>
    </location>
</feature>
<evidence type="ECO:0000313" key="4">
    <source>
        <dbReference type="RefSeq" id="XP_033584548.1"/>
    </source>
</evidence>
<dbReference type="GeneID" id="54465647"/>
<dbReference type="EMBL" id="MU003692">
    <property type="protein sequence ID" value="KAF2817584.1"/>
    <property type="molecule type" value="Genomic_DNA"/>
</dbReference>
<protein>
    <submittedName>
        <fullName evidence="2 4">Uncharacterized protein</fullName>
    </submittedName>
</protein>
<evidence type="ECO:0000256" key="1">
    <source>
        <dbReference type="SAM" id="MobiDB-lite"/>
    </source>
</evidence>
<keyword evidence="3" id="KW-1185">Reference proteome</keyword>
<accession>A0A6A6ZBA0</accession>
<sequence>MFQRLEPWKIIDSTGSGQEQSAIRNEASCSIETDESETWFTLFEPRPGRLSSDSEGIPGSSLEAIAVAAGLFSNDLGARRTQKRAFQRAQRVAWIGACARDEIARADVRMRDGFQDAQTGSPQTIADGGLDETRPSPRFDALVAQQLDRPDCDSAFAVCNWAPRRGSQKYGPEVELSASSPASPGGWAVQREALQREALQHDLNLNQARWPSQPGEFEAVRLSGRHALWRSMLPCARLFPARGGEDEGAVSGRGSPEAPGEHHPLHSAPSIDALSTAAMPSDAGQRLSPRAGSLWAIRCVSGP</sequence>
<gene>
    <name evidence="2 4" type="ORF">BDZ99DRAFT_513818</name>
</gene>
<dbReference type="RefSeq" id="XP_033584548.1">
    <property type="nucleotide sequence ID" value="XM_033724754.1"/>
</dbReference>
<dbReference type="Proteomes" id="UP000504636">
    <property type="component" value="Unplaced"/>
</dbReference>
<organism evidence="2">
    <name type="scientific">Mytilinidion resinicola</name>
    <dbReference type="NCBI Taxonomy" id="574789"/>
    <lineage>
        <taxon>Eukaryota</taxon>
        <taxon>Fungi</taxon>
        <taxon>Dikarya</taxon>
        <taxon>Ascomycota</taxon>
        <taxon>Pezizomycotina</taxon>
        <taxon>Dothideomycetes</taxon>
        <taxon>Pleosporomycetidae</taxon>
        <taxon>Mytilinidiales</taxon>
        <taxon>Mytilinidiaceae</taxon>
        <taxon>Mytilinidion</taxon>
    </lineage>
</organism>
<reference evidence="2 4" key="1">
    <citation type="journal article" date="2020" name="Stud. Mycol.">
        <title>101 Dothideomycetes genomes: a test case for predicting lifestyles and emergence of pathogens.</title>
        <authorList>
            <person name="Haridas S."/>
            <person name="Albert R."/>
            <person name="Binder M."/>
            <person name="Bloem J."/>
            <person name="Labutti K."/>
            <person name="Salamov A."/>
            <person name="Andreopoulos B."/>
            <person name="Baker S."/>
            <person name="Barry K."/>
            <person name="Bills G."/>
            <person name="Bluhm B."/>
            <person name="Cannon C."/>
            <person name="Castanera R."/>
            <person name="Culley D."/>
            <person name="Daum C."/>
            <person name="Ezra D."/>
            <person name="Gonzalez J."/>
            <person name="Henrissat B."/>
            <person name="Kuo A."/>
            <person name="Liang C."/>
            <person name="Lipzen A."/>
            <person name="Lutzoni F."/>
            <person name="Magnuson J."/>
            <person name="Mondo S."/>
            <person name="Nolan M."/>
            <person name="Ohm R."/>
            <person name="Pangilinan J."/>
            <person name="Park H.-J."/>
            <person name="Ramirez L."/>
            <person name="Alfaro M."/>
            <person name="Sun H."/>
            <person name="Tritt A."/>
            <person name="Yoshinaga Y."/>
            <person name="Zwiers L.-H."/>
            <person name="Turgeon B."/>
            <person name="Goodwin S."/>
            <person name="Spatafora J."/>
            <person name="Crous P."/>
            <person name="Grigoriev I."/>
        </authorList>
    </citation>
    <scope>NUCLEOTIDE SEQUENCE</scope>
    <source>
        <strain evidence="2 4">CBS 304.34</strain>
    </source>
</reference>
<proteinExistence type="predicted"/>
<reference evidence="4" key="3">
    <citation type="submission" date="2025-04" db="UniProtKB">
        <authorList>
            <consortium name="RefSeq"/>
        </authorList>
    </citation>
    <scope>IDENTIFICATION</scope>
    <source>
        <strain evidence="4">CBS 304.34</strain>
    </source>
</reference>
<dbReference type="AlphaFoldDB" id="A0A6A6ZBA0"/>
<reference evidence="4" key="2">
    <citation type="submission" date="2020-04" db="EMBL/GenBank/DDBJ databases">
        <authorList>
            <consortium name="NCBI Genome Project"/>
        </authorList>
    </citation>
    <scope>NUCLEOTIDE SEQUENCE</scope>
    <source>
        <strain evidence="4">CBS 304.34</strain>
    </source>
</reference>
<evidence type="ECO:0000313" key="3">
    <source>
        <dbReference type="Proteomes" id="UP000504636"/>
    </source>
</evidence>
<name>A0A6A6ZBA0_9PEZI</name>
<evidence type="ECO:0000313" key="2">
    <source>
        <dbReference type="EMBL" id="KAF2817584.1"/>
    </source>
</evidence>